<dbReference type="OrthoDB" id="5836119at2759"/>
<evidence type="ECO:0000256" key="4">
    <source>
        <dbReference type="ARBA" id="ARBA00023242"/>
    </source>
</evidence>
<comment type="subcellular location">
    <subcellularLocation>
        <location evidence="1">Nucleus</location>
    </subcellularLocation>
</comment>
<dbReference type="Proteomes" id="UP000070444">
    <property type="component" value="Unassembled WGS sequence"/>
</dbReference>
<dbReference type="GO" id="GO:0003677">
    <property type="term" value="F:DNA binding"/>
    <property type="evidence" value="ECO:0007669"/>
    <property type="project" value="InterPro"/>
</dbReference>
<dbReference type="EMBL" id="KQ964427">
    <property type="protein sequence ID" value="KXN74151.1"/>
    <property type="molecule type" value="Genomic_DNA"/>
</dbReference>
<evidence type="ECO:0000313" key="6">
    <source>
        <dbReference type="EMBL" id="KXN74151.1"/>
    </source>
</evidence>
<dbReference type="GO" id="GO:0005666">
    <property type="term" value="C:RNA polymerase III complex"/>
    <property type="evidence" value="ECO:0007669"/>
    <property type="project" value="InterPro"/>
</dbReference>
<evidence type="ECO:0000256" key="2">
    <source>
        <dbReference type="ARBA" id="ARBA00022478"/>
    </source>
</evidence>
<dbReference type="STRING" id="796925.A0A137PGU0"/>
<evidence type="ECO:0008006" key="8">
    <source>
        <dbReference type="Google" id="ProtNLM"/>
    </source>
</evidence>
<feature type="compositionally biased region" description="Polar residues" evidence="5">
    <location>
        <begin position="78"/>
        <end position="88"/>
    </location>
</feature>
<dbReference type="InterPro" id="IPR007811">
    <property type="entry name" value="RPC4"/>
</dbReference>
<keyword evidence="2" id="KW-0240">DNA-directed RNA polymerase</keyword>
<evidence type="ECO:0000256" key="3">
    <source>
        <dbReference type="ARBA" id="ARBA00023163"/>
    </source>
</evidence>
<sequence>MSNQENPNNPPQRLLSTRSKAKLTPGAKPRFAMNKNVVRKKADPETSSLLESIKPKAKDGQDKKKSERPARKKVEIVYTNSGLFSQGPASVSSVGSSSRYYGGGTATTRRRPDSGHRATPGARKGVTRDEADEETYGKHQFLFDAKPNEKTVSVKQLDTETTLNTAKQEAIEQSVDPVDISDAQTIYDIHPEAQSLNETSSPTLDSNPWPKPDQFIFLHLPPQLPKPLYNDKKESNELIDIDADSKSDEENKPKTERPDVLVGKLRRFKSGKVQLVYGNLVMDINKSQSIDFLQKIMAVDSNPTNGFLAHLGNINNRLVGTPDLDHMLNKLSLDSDEMVVE</sequence>
<dbReference type="GO" id="GO:0042797">
    <property type="term" value="P:tRNA transcription by RNA polymerase III"/>
    <property type="evidence" value="ECO:0007669"/>
    <property type="project" value="TreeGrafter"/>
</dbReference>
<feature type="compositionally biased region" description="Basic and acidic residues" evidence="5">
    <location>
        <begin position="53"/>
        <end position="75"/>
    </location>
</feature>
<keyword evidence="7" id="KW-1185">Reference proteome</keyword>
<dbReference type="PANTHER" id="PTHR13408">
    <property type="entry name" value="DNA-DIRECTED RNA POLYMERASE III"/>
    <property type="match status" value="1"/>
</dbReference>
<feature type="compositionally biased region" description="Low complexity" evidence="5">
    <location>
        <begin position="89"/>
        <end position="100"/>
    </location>
</feature>
<feature type="compositionally biased region" description="Basic and acidic residues" evidence="5">
    <location>
        <begin position="243"/>
        <end position="257"/>
    </location>
</feature>
<proteinExistence type="predicted"/>
<keyword evidence="3" id="KW-0804">Transcription</keyword>
<feature type="region of interest" description="Disordered" evidence="5">
    <location>
        <begin position="1"/>
        <end position="133"/>
    </location>
</feature>
<accession>A0A137PGU0</accession>
<organism evidence="6 7">
    <name type="scientific">Conidiobolus coronatus (strain ATCC 28846 / CBS 209.66 / NRRL 28638)</name>
    <name type="common">Delacroixia coronata</name>
    <dbReference type="NCBI Taxonomy" id="796925"/>
    <lineage>
        <taxon>Eukaryota</taxon>
        <taxon>Fungi</taxon>
        <taxon>Fungi incertae sedis</taxon>
        <taxon>Zoopagomycota</taxon>
        <taxon>Entomophthoromycotina</taxon>
        <taxon>Entomophthoromycetes</taxon>
        <taxon>Entomophthorales</taxon>
        <taxon>Ancylistaceae</taxon>
        <taxon>Conidiobolus</taxon>
    </lineage>
</organism>
<name>A0A137PGU0_CONC2</name>
<keyword evidence="4" id="KW-0539">Nucleus</keyword>
<evidence type="ECO:0000313" key="7">
    <source>
        <dbReference type="Proteomes" id="UP000070444"/>
    </source>
</evidence>
<dbReference type="Pfam" id="PF05132">
    <property type="entry name" value="RNA_pol_Rpc4"/>
    <property type="match status" value="1"/>
</dbReference>
<gene>
    <name evidence="6" type="ORF">CONCODRAFT_83104</name>
</gene>
<reference evidence="6 7" key="1">
    <citation type="journal article" date="2015" name="Genome Biol. Evol.">
        <title>Phylogenomic analyses indicate that early fungi evolved digesting cell walls of algal ancestors of land plants.</title>
        <authorList>
            <person name="Chang Y."/>
            <person name="Wang S."/>
            <person name="Sekimoto S."/>
            <person name="Aerts A.L."/>
            <person name="Choi C."/>
            <person name="Clum A."/>
            <person name="LaButti K.M."/>
            <person name="Lindquist E.A."/>
            <person name="Yee Ngan C."/>
            <person name="Ohm R.A."/>
            <person name="Salamov A.A."/>
            <person name="Grigoriev I.V."/>
            <person name="Spatafora J.W."/>
            <person name="Berbee M.L."/>
        </authorList>
    </citation>
    <scope>NUCLEOTIDE SEQUENCE [LARGE SCALE GENOMIC DNA]</scope>
    <source>
        <strain evidence="6 7">NRRL 28638</strain>
    </source>
</reference>
<evidence type="ECO:0000256" key="1">
    <source>
        <dbReference type="ARBA" id="ARBA00004123"/>
    </source>
</evidence>
<evidence type="ECO:0000256" key="5">
    <source>
        <dbReference type="SAM" id="MobiDB-lite"/>
    </source>
</evidence>
<feature type="region of interest" description="Disordered" evidence="5">
    <location>
        <begin position="227"/>
        <end position="257"/>
    </location>
</feature>
<protein>
    <recommendedName>
        <fullName evidence="8">RNA polymerase III RPC4-domain-containing protein</fullName>
    </recommendedName>
</protein>
<dbReference type="PANTHER" id="PTHR13408:SF0">
    <property type="entry name" value="DNA-DIRECTED RNA POLYMERASE III SUBUNIT RPC4"/>
    <property type="match status" value="1"/>
</dbReference>
<dbReference type="AlphaFoldDB" id="A0A137PGU0"/>